<evidence type="ECO:0000313" key="1">
    <source>
        <dbReference type="EMBL" id="XCH23798.1"/>
    </source>
</evidence>
<proteinExistence type="predicted"/>
<protein>
    <submittedName>
        <fullName evidence="1">Uncharacterized protein</fullName>
    </submittedName>
</protein>
<name>A0AAU8FK36_9BACT</name>
<gene>
    <name evidence="1" type="ORF">ABV298_26360</name>
</gene>
<dbReference type="RefSeq" id="WP_353719122.1">
    <property type="nucleotide sequence ID" value="NZ_CP159289.1"/>
</dbReference>
<organism evidence="1">
    <name type="scientific">Dyadobacter sp. 676</name>
    <dbReference type="NCBI Taxonomy" id="3088362"/>
    <lineage>
        <taxon>Bacteria</taxon>
        <taxon>Pseudomonadati</taxon>
        <taxon>Bacteroidota</taxon>
        <taxon>Cytophagia</taxon>
        <taxon>Cytophagales</taxon>
        <taxon>Spirosomataceae</taxon>
        <taxon>Dyadobacter</taxon>
    </lineage>
</organism>
<dbReference type="AlphaFoldDB" id="A0AAU8FK36"/>
<accession>A0AAU8FK36</accession>
<dbReference type="EMBL" id="CP159289">
    <property type="protein sequence ID" value="XCH23798.1"/>
    <property type="molecule type" value="Genomic_DNA"/>
</dbReference>
<sequence length="229" mass="25765">MSKFISDELYAKWVAQWQALEHSREPFGFFKSGSKLLLGDFFDGDDFETLVSTPGINVIKVRFGFDTEQQQFKLVLFGVDNAGQIITPYYAHTPADFREQGDDGPGGNVPDVLARQWKRYWVEKGHANDITSPLFRSQYGFLNGYNYPVKELLSALFKYKIMPRIYISFVLHRYFPVVGDGSARDLGASYTFGLLFQAIPAQEGDKSGVLGTDADSGYYDLSAPCPRTC</sequence>
<reference evidence="1" key="1">
    <citation type="submission" date="2024-06" db="EMBL/GenBank/DDBJ databases">
        <title>Sequencing and assembly of the genome of Dyadobacter sp. strain 676, a symbiont of Cyamopsis tetragonoloba.</title>
        <authorList>
            <person name="Guro P."/>
            <person name="Sazanova A."/>
            <person name="Kuznetsova I."/>
            <person name="Belimov A."/>
            <person name="Safronova V."/>
        </authorList>
    </citation>
    <scope>NUCLEOTIDE SEQUENCE</scope>
    <source>
        <strain evidence="1">676</strain>
    </source>
</reference>